<evidence type="ECO:0000256" key="1">
    <source>
        <dbReference type="SAM" id="Phobius"/>
    </source>
</evidence>
<reference evidence="2 3" key="1">
    <citation type="submission" date="2023-07" db="EMBL/GenBank/DDBJ databases">
        <title>Comparative genomics of wheat-associated soil bacteria to identify genetic determinants of phenazine resistance.</title>
        <authorList>
            <person name="Mouncey N."/>
        </authorList>
    </citation>
    <scope>NUCLEOTIDE SEQUENCE [LARGE SCALE GENOMIC DNA]</scope>
    <source>
        <strain evidence="2 3">W4I9-1</strain>
    </source>
</reference>
<sequence length="118" mass="12640">MTDIVAPRETRSIRRTVGIVLLIVAALTTVPAAVAGIAEATLIPDRAPPEAFLLPGLAAWLMTYTWWFHAALIVIGMILVFEAPRRAWAALLGVAVSVSWVVAMVFLITSGMLFPQGA</sequence>
<comment type="caution">
    <text evidence="2">The sequence shown here is derived from an EMBL/GenBank/DDBJ whole genome shotgun (WGS) entry which is preliminary data.</text>
</comment>
<feature type="transmembrane region" description="Helical" evidence="1">
    <location>
        <begin position="58"/>
        <end position="81"/>
    </location>
</feature>
<evidence type="ECO:0000313" key="2">
    <source>
        <dbReference type="EMBL" id="MDQ0649278.1"/>
    </source>
</evidence>
<proteinExistence type="predicted"/>
<feature type="transmembrane region" description="Helical" evidence="1">
    <location>
        <begin position="88"/>
        <end position="114"/>
    </location>
</feature>
<evidence type="ECO:0000313" key="3">
    <source>
        <dbReference type="Proteomes" id="UP001244427"/>
    </source>
</evidence>
<gene>
    <name evidence="2" type="ORF">QFZ53_003474</name>
</gene>
<feature type="transmembrane region" description="Helical" evidence="1">
    <location>
        <begin position="17"/>
        <end position="38"/>
    </location>
</feature>
<organism evidence="2 3">
    <name type="scientific">Microbacterium natoriense</name>
    <dbReference type="NCBI Taxonomy" id="284570"/>
    <lineage>
        <taxon>Bacteria</taxon>
        <taxon>Bacillati</taxon>
        <taxon>Actinomycetota</taxon>
        <taxon>Actinomycetes</taxon>
        <taxon>Micrococcales</taxon>
        <taxon>Microbacteriaceae</taxon>
        <taxon>Microbacterium</taxon>
    </lineage>
</organism>
<dbReference type="EMBL" id="JAUSXV010000001">
    <property type="protein sequence ID" value="MDQ0649278.1"/>
    <property type="molecule type" value="Genomic_DNA"/>
</dbReference>
<dbReference type="RefSeq" id="WP_307298543.1">
    <property type="nucleotide sequence ID" value="NZ_JAUSXV010000001.1"/>
</dbReference>
<keyword evidence="1" id="KW-0472">Membrane</keyword>
<keyword evidence="1" id="KW-1133">Transmembrane helix</keyword>
<protein>
    <submittedName>
        <fullName evidence="2">Uncharacterized protein</fullName>
    </submittedName>
</protein>
<name>A0AAW8F142_9MICO</name>
<dbReference type="Proteomes" id="UP001244427">
    <property type="component" value="Unassembled WGS sequence"/>
</dbReference>
<accession>A0AAW8F142</accession>
<dbReference type="AlphaFoldDB" id="A0AAW8F142"/>
<keyword evidence="1" id="KW-0812">Transmembrane</keyword>
<keyword evidence="3" id="KW-1185">Reference proteome</keyword>